<reference evidence="1" key="1">
    <citation type="submission" date="2022-10" db="EMBL/GenBank/DDBJ databases">
        <authorList>
            <person name="Hyden B.L."/>
            <person name="Feng K."/>
            <person name="Yates T."/>
            <person name="Jawdy S."/>
            <person name="Smart L.B."/>
            <person name="Muchero W."/>
        </authorList>
    </citation>
    <scope>NUCLEOTIDE SEQUENCE</scope>
    <source>
        <tissue evidence="1">Shoot tip</tissue>
    </source>
</reference>
<sequence length="112" mass="12392">MTPLLCPFYPPLPSQIHTANRERNAKKNKELLLGARRWTWKCVSGCQMLKQKDSRKLSANEAGSRGDEWGGVVSTSPLLAAVYENIAAVRVIAAVNFEKRKLLSSSALNSHL</sequence>
<comment type="caution">
    <text evidence="1">The sequence shown here is derived from an EMBL/GenBank/DDBJ whole genome shotgun (WGS) entry which is preliminary data.</text>
</comment>
<keyword evidence="2" id="KW-1185">Reference proteome</keyword>
<dbReference type="Proteomes" id="UP001141253">
    <property type="component" value="Chromosome 17"/>
</dbReference>
<name>A0ABQ9B2Y9_9ROSI</name>
<accession>A0ABQ9B2Y9</accession>
<protein>
    <submittedName>
        <fullName evidence="1">Uncharacterized protein</fullName>
    </submittedName>
</protein>
<proteinExistence type="predicted"/>
<reference evidence="1" key="2">
    <citation type="journal article" date="2023" name="Int. J. Mol. Sci.">
        <title>De Novo Assembly and Annotation of 11 Diverse Shrub Willow (Salix) Genomes Reveals Novel Gene Organization in Sex-Linked Regions.</title>
        <authorList>
            <person name="Hyden B."/>
            <person name="Feng K."/>
            <person name="Yates T.B."/>
            <person name="Jawdy S."/>
            <person name="Cereghino C."/>
            <person name="Smart L.B."/>
            <person name="Muchero W."/>
        </authorList>
    </citation>
    <scope>NUCLEOTIDE SEQUENCE</scope>
    <source>
        <tissue evidence="1">Shoot tip</tissue>
    </source>
</reference>
<dbReference type="EMBL" id="JAPFFI010000013">
    <property type="protein sequence ID" value="KAJ6371407.1"/>
    <property type="molecule type" value="Genomic_DNA"/>
</dbReference>
<evidence type="ECO:0000313" key="1">
    <source>
        <dbReference type="EMBL" id="KAJ6371407.1"/>
    </source>
</evidence>
<evidence type="ECO:0000313" key="2">
    <source>
        <dbReference type="Proteomes" id="UP001141253"/>
    </source>
</evidence>
<gene>
    <name evidence="1" type="ORF">OIU77_001836</name>
</gene>
<organism evidence="1 2">
    <name type="scientific">Salix suchowensis</name>
    <dbReference type="NCBI Taxonomy" id="1278906"/>
    <lineage>
        <taxon>Eukaryota</taxon>
        <taxon>Viridiplantae</taxon>
        <taxon>Streptophyta</taxon>
        <taxon>Embryophyta</taxon>
        <taxon>Tracheophyta</taxon>
        <taxon>Spermatophyta</taxon>
        <taxon>Magnoliopsida</taxon>
        <taxon>eudicotyledons</taxon>
        <taxon>Gunneridae</taxon>
        <taxon>Pentapetalae</taxon>
        <taxon>rosids</taxon>
        <taxon>fabids</taxon>
        <taxon>Malpighiales</taxon>
        <taxon>Salicaceae</taxon>
        <taxon>Saliceae</taxon>
        <taxon>Salix</taxon>
    </lineage>
</organism>